<gene>
    <name evidence="1" type="ORF">GCM10009681_40420</name>
</gene>
<keyword evidence="2" id="KW-1185">Reference proteome</keyword>
<reference evidence="1 2" key="1">
    <citation type="journal article" date="2019" name="Int. J. Syst. Evol. Microbiol.">
        <title>The Global Catalogue of Microorganisms (GCM) 10K type strain sequencing project: providing services to taxonomists for standard genome sequencing and annotation.</title>
        <authorList>
            <consortium name="The Broad Institute Genomics Platform"/>
            <consortium name="The Broad Institute Genome Sequencing Center for Infectious Disease"/>
            <person name="Wu L."/>
            <person name="Ma J."/>
        </authorList>
    </citation>
    <scope>NUCLEOTIDE SEQUENCE [LARGE SCALE GENOMIC DNA]</scope>
    <source>
        <strain evidence="1 2">JCM 13249</strain>
    </source>
</reference>
<comment type="caution">
    <text evidence="1">The sequence shown here is derived from an EMBL/GenBank/DDBJ whole genome shotgun (WGS) entry which is preliminary data.</text>
</comment>
<organism evidence="1 2">
    <name type="scientific">Luedemannella helvata</name>
    <dbReference type="NCBI Taxonomy" id="349315"/>
    <lineage>
        <taxon>Bacteria</taxon>
        <taxon>Bacillati</taxon>
        <taxon>Actinomycetota</taxon>
        <taxon>Actinomycetes</taxon>
        <taxon>Micromonosporales</taxon>
        <taxon>Micromonosporaceae</taxon>
        <taxon>Luedemannella</taxon>
    </lineage>
</organism>
<name>A0ABN2KU31_9ACTN</name>
<evidence type="ECO:0000313" key="1">
    <source>
        <dbReference type="EMBL" id="GAA1765282.1"/>
    </source>
</evidence>
<sequence>MWYLPSLAGIALLGWVAGMLTYRASRTWCPECGNTRRCVNPLCAFSTERVAVATDEPFYLDGLLVCECSAAMRGGLWRQGRRYRCDRCGNVVDALGAEVEVWEVVTQERPEIGSGRTAYPNRGPILSRVLATVQMLNSGRFHPRWRKTVDGG</sequence>
<protein>
    <submittedName>
        <fullName evidence="1">Uncharacterized protein</fullName>
    </submittedName>
</protein>
<dbReference type="Proteomes" id="UP001500655">
    <property type="component" value="Unassembled WGS sequence"/>
</dbReference>
<evidence type="ECO:0000313" key="2">
    <source>
        <dbReference type="Proteomes" id="UP001500655"/>
    </source>
</evidence>
<dbReference type="EMBL" id="BAAALS010000021">
    <property type="protein sequence ID" value="GAA1765282.1"/>
    <property type="molecule type" value="Genomic_DNA"/>
</dbReference>
<accession>A0ABN2KU31</accession>
<proteinExistence type="predicted"/>